<evidence type="ECO:0000256" key="6">
    <source>
        <dbReference type="ARBA" id="ARBA00023136"/>
    </source>
</evidence>
<accession>A0A839IN58</accession>
<evidence type="ECO:0000259" key="13">
    <source>
        <dbReference type="PROSITE" id="PS50885"/>
    </source>
</evidence>
<dbReference type="FunFam" id="1.10.287.950:FF:000001">
    <property type="entry name" value="Methyl-accepting chemotaxis sensory transducer"/>
    <property type="match status" value="1"/>
</dbReference>
<dbReference type="Gene3D" id="1.10.287.950">
    <property type="entry name" value="Methyl-accepting chemotaxis protein"/>
    <property type="match status" value="1"/>
</dbReference>
<comment type="subcellular location">
    <subcellularLocation>
        <location evidence="11">Cell membrane</location>
        <topology evidence="11">Multi-pass membrane protein</topology>
    </subcellularLocation>
    <subcellularLocation>
        <location evidence="1">Membrane</location>
        <topology evidence="1">Multi-pass membrane protein</topology>
    </subcellularLocation>
</comment>
<feature type="transmembrane region" description="Helical" evidence="11">
    <location>
        <begin position="12"/>
        <end position="32"/>
    </location>
</feature>
<dbReference type="PROSITE" id="PS50111">
    <property type="entry name" value="CHEMOTAXIS_TRANSDUC_2"/>
    <property type="match status" value="1"/>
</dbReference>
<dbReference type="CDD" id="cd11386">
    <property type="entry name" value="MCP_signal"/>
    <property type="match status" value="1"/>
</dbReference>
<dbReference type="AlphaFoldDB" id="A0A839IN58"/>
<dbReference type="PROSITE" id="PS50885">
    <property type="entry name" value="HAMP"/>
    <property type="match status" value="1"/>
</dbReference>
<dbReference type="SUPFAM" id="SSF111352">
    <property type="entry name" value="Ammonium transporter"/>
    <property type="match status" value="1"/>
</dbReference>
<evidence type="ECO:0000256" key="8">
    <source>
        <dbReference type="ARBA" id="ARBA00023224"/>
    </source>
</evidence>
<dbReference type="Gene3D" id="1.10.3430.10">
    <property type="entry name" value="Ammonium transporter AmtB like domains"/>
    <property type="match status" value="1"/>
</dbReference>
<gene>
    <name evidence="14" type="primary">amt</name>
    <name evidence="14" type="ORF">H4O21_09750</name>
</gene>
<dbReference type="GO" id="GO:0004888">
    <property type="term" value="F:transmembrane signaling receptor activity"/>
    <property type="evidence" value="ECO:0007669"/>
    <property type="project" value="InterPro"/>
</dbReference>
<feature type="transmembrane region" description="Helical" evidence="11">
    <location>
        <begin position="163"/>
        <end position="184"/>
    </location>
</feature>
<keyword evidence="4 11" id="KW-0812">Transmembrane</keyword>
<dbReference type="NCBIfam" id="TIGR00836">
    <property type="entry name" value="amt"/>
    <property type="match status" value="1"/>
</dbReference>
<dbReference type="Pfam" id="PF00015">
    <property type="entry name" value="MCPsignal"/>
    <property type="match status" value="1"/>
</dbReference>
<dbReference type="RefSeq" id="WP_182808678.1">
    <property type="nucleotide sequence ID" value="NZ_JACJFM010000010.1"/>
</dbReference>
<reference evidence="14 15" key="1">
    <citation type="submission" date="2020-08" db="EMBL/GenBank/DDBJ databases">
        <title>Oceanospirillum sp. nov. isolated from marine sediment.</title>
        <authorList>
            <person name="Ji X."/>
        </authorList>
    </citation>
    <scope>NUCLEOTIDE SEQUENCE [LARGE SCALE GENOMIC DNA]</scope>
    <source>
        <strain evidence="14 15">D5</strain>
    </source>
</reference>
<evidence type="ECO:0000256" key="4">
    <source>
        <dbReference type="ARBA" id="ARBA00022692"/>
    </source>
</evidence>
<dbReference type="InterPro" id="IPR029020">
    <property type="entry name" value="Ammonium/urea_transptr"/>
</dbReference>
<dbReference type="SMART" id="SM00304">
    <property type="entry name" value="HAMP"/>
    <property type="match status" value="1"/>
</dbReference>
<organism evidence="14 15">
    <name type="scientific">Oceanospirillum sediminis</name>
    <dbReference type="NCBI Taxonomy" id="2760088"/>
    <lineage>
        <taxon>Bacteria</taxon>
        <taxon>Pseudomonadati</taxon>
        <taxon>Pseudomonadota</taxon>
        <taxon>Gammaproteobacteria</taxon>
        <taxon>Oceanospirillales</taxon>
        <taxon>Oceanospirillaceae</taxon>
        <taxon>Oceanospirillum</taxon>
    </lineage>
</organism>
<sequence length="732" mass="77006">MDAANVQANLDLVWIMVSAALVMFMQAGFTALESGLTQAKNSINVAIKNITDFIISVLTFWAVGYALMFGASSGGWIGSSGFGLSGLSEPSDFAAFAFQATFAGTAATIVSGAVAERTKFLAYVVVAILTTCVIYPVSGHWIWNSDGWLAQQGMIDFAGSTVVHSLGAWVGLAGAIVVGPRLGVFNKQGGVNKIQGHSLVLAVVGVLILWFGWFGFNGGSTLSGDASIAKIIANTMLAAGASGLSCFFLSMMLHERREVNVEKLLNGVVGGLVAITAGCAVVEPVGAVVIGFTAGAVLYLAEWIILHMMRVDDPVNVVAAHGVCGALGTIMLAFFAPESALVNGSVTDQLLVQLTGVFAVFVWGFGLGYVIFALLKAFGALRVPPEDEERGLNVSEHGASSALLDMQEAMQMIIKDGDLTRRVKVDTGSEYERLGAIFNLFLDSYEKAIGDIKSASGELTDYAHAMAKASEELEAGVSSQKEQSLHITTAITQLSAAVKQLAASVRETSAQTEEATQQSSNGHNLVKDSVKGIHELAEQISQVHRVTQQVESKTSAITGILETIEGVSEQTNLLALNAAIEAARAGEAGRGFAVVADEVRTLSQQTQGYTRHIQDTIGQLQSEVSSAVDLVKSGHQLADNSVLAVSGSGDAFAAINHMVHAINHSSAEIATVAEQQSQIAIEVDHNIRQINDVVLHTAEEVRVLNGLGQNIESLAQGLQASVASYSVRQVVQ</sequence>
<dbReference type="GO" id="GO:0007165">
    <property type="term" value="P:signal transduction"/>
    <property type="evidence" value="ECO:0007669"/>
    <property type="project" value="UniProtKB-KW"/>
</dbReference>
<dbReference type="InterPro" id="IPR004089">
    <property type="entry name" value="MCPsignal_dom"/>
</dbReference>
<keyword evidence="3 11" id="KW-0813">Transport</keyword>
<dbReference type="InterPro" id="IPR004090">
    <property type="entry name" value="Chemotax_Me-accpt_rcpt"/>
</dbReference>
<evidence type="ECO:0000256" key="3">
    <source>
        <dbReference type="ARBA" id="ARBA00022448"/>
    </source>
</evidence>
<dbReference type="CDD" id="cd06225">
    <property type="entry name" value="HAMP"/>
    <property type="match status" value="1"/>
</dbReference>
<dbReference type="PROSITE" id="PS01219">
    <property type="entry name" value="AMMONIUM_TRANSP"/>
    <property type="match status" value="1"/>
</dbReference>
<dbReference type="GO" id="GO:0008519">
    <property type="term" value="F:ammonium channel activity"/>
    <property type="evidence" value="ECO:0007669"/>
    <property type="project" value="InterPro"/>
</dbReference>
<dbReference type="GO" id="GO:0006935">
    <property type="term" value="P:chemotaxis"/>
    <property type="evidence" value="ECO:0007669"/>
    <property type="project" value="InterPro"/>
</dbReference>
<evidence type="ECO:0000256" key="2">
    <source>
        <dbReference type="ARBA" id="ARBA00005887"/>
    </source>
</evidence>
<evidence type="ECO:0000313" key="15">
    <source>
        <dbReference type="Proteomes" id="UP000565262"/>
    </source>
</evidence>
<evidence type="ECO:0000256" key="1">
    <source>
        <dbReference type="ARBA" id="ARBA00004141"/>
    </source>
</evidence>
<dbReference type="GO" id="GO:0097272">
    <property type="term" value="P:ammonium homeostasis"/>
    <property type="evidence" value="ECO:0007669"/>
    <property type="project" value="TreeGrafter"/>
</dbReference>
<dbReference type="InterPro" id="IPR001905">
    <property type="entry name" value="Ammonium_transpt"/>
</dbReference>
<keyword evidence="7 11" id="KW-0924">Ammonia transport</keyword>
<dbReference type="PANTHER" id="PTHR11730:SF6">
    <property type="entry name" value="AMMONIUM TRANSPORTER"/>
    <property type="match status" value="1"/>
</dbReference>
<feature type="domain" description="HAMP" evidence="13">
    <location>
        <begin position="397"/>
        <end position="450"/>
    </location>
</feature>
<feature type="transmembrane region" description="Helical" evidence="11">
    <location>
        <begin position="288"/>
        <end position="306"/>
    </location>
</feature>
<feature type="domain" description="Methyl-accepting transducer" evidence="12">
    <location>
        <begin position="455"/>
        <end position="691"/>
    </location>
</feature>
<proteinExistence type="inferred from homology"/>
<dbReference type="InterPro" id="IPR003660">
    <property type="entry name" value="HAMP_dom"/>
</dbReference>
<protein>
    <recommendedName>
        <fullName evidence="11">Ammonium transporter</fullName>
    </recommendedName>
</protein>
<feature type="transmembrane region" description="Helical" evidence="11">
    <location>
        <begin position="318"/>
        <end position="336"/>
    </location>
</feature>
<dbReference type="SMART" id="SM00283">
    <property type="entry name" value="MA"/>
    <property type="match status" value="1"/>
</dbReference>
<feature type="transmembrane region" description="Helical" evidence="11">
    <location>
        <begin position="93"/>
        <end position="114"/>
    </location>
</feature>
<dbReference type="Pfam" id="PF00909">
    <property type="entry name" value="Ammonium_transp"/>
    <property type="match status" value="1"/>
</dbReference>
<evidence type="ECO:0000259" key="12">
    <source>
        <dbReference type="PROSITE" id="PS50111"/>
    </source>
</evidence>
<name>A0A839IN58_9GAMM</name>
<evidence type="ECO:0000256" key="9">
    <source>
        <dbReference type="ARBA" id="ARBA00029447"/>
    </source>
</evidence>
<comment type="similarity">
    <text evidence="2 11">Belongs to the ammonia transporter channel (TC 1.A.11.2) family.</text>
</comment>
<dbReference type="PRINTS" id="PR00260">
    <property type="entry name" value="CHEMTRNSDUCR"/>
</dbReference>
<comment type="caution">
    <text evidence="14">The sequence shown here is derived from an EMBL/GenBank/DDBJ whole genome shotgun (WGS) entry which is preliminary data.</text>
</comment>
<dbReference type="SUPFAM" id="SSF58104">
    <property type="entry name" value="Methyl-accepting chemotaxis protein (MCP) signaling domain"/>
    <property type="match status" value="1"/>
</dbReference>
<dbReference type="GO" id="GO:0005886">
    <property type="term" value="C:plasma membrane"/>
    <property type="evidence" value="ECO:0007669"/>
    <property type="project" value="UniProtKB-SubCell"/>
</dbReference>
<evidence type="ECO:0000256" key="11">
    <source>
        <dbReference type="RuleBase" id="RU362002"/>
    </source>
</evidence>
<feature type="transmembrane region" description="Helical" evidence="11">
    <location>
        <begin position="196"/>
        <end position="216"/>
    </location>
</feature>
<feature type="transmembrane region" description="Helical" evidence="11">
    <location>
        <begin position="53"/>
        <end position="73"/>
    </location>
</feature>
<evidence type="ECO:0000256" key="10">
    <source>
        <dbReference type="PROSITE-ProRule" id="PRU00284"/>
    </source>
</evidence>
<comment type="similarity">
    <text evidence="9">Belongs to the methyl-accepting chemotaxis (MCP) protein family.</text>
</comment>
<keyword evidence="15" id="KW-1185">Reference proteome</keyword>
<keyword evidence="8 10" id="KW-0807">Transducer</keyword>
<evidence type="ECO:0000256" key="7">
    <source>
        <dbReference type="ARBA" id="ARBA00023177"/>
    </source>
</evidence>
<dbReference type="InterPro" id="IPR024041">
    <property type="entry name" value="NH4_transpt_AmtB-like_dom"/>
</dbReference>
<feature type="transmembrane region" description="Helical" evidence="11">
    <location>
        <begin position="264"/>
        <end position="282"/>
    </location>
</feature>
<feature type="transmembrane region" description="Helical" evidence="11">
    <location>
        <begin position="356"/>
        <end position="375"/>
    </location>
</feature>
<dbReference type="EMBL" id="JACJFM010000010">
    <property type="protein sequence ID" value="MBB1486893.1"/>
    <property type="molecule type" value="Genomic_DNA"/>
</dbReference>
<keyword evidence="6 11" id="KW-0472">Membrane</keyword>
<feature type="transmembrane region" description="Helical" evidence="11">
    <location>
        <begin position="228"/>
        <end position="252"/>
    </location>
</feature>
<evidence type="ECO:0000313" key="14">
    <source>
        <dbReference type="EMBL" id="MBB1486893.1"/>
    </source>
</evidence>
<dbReference type="PANTHER" id="PTHR11730">
    <property type="entry name" value="AMMONIUM TRANSPORTER"/>
    <property type="match status" value="1"/>
</dbReference>
<feature type="transmembrane region" description="Helical" evidence="11">
    <location>
        <begin position="121"/>
        <end position="143"/>
    </location>
</feature>
<dbReference type="InterPro" id="IPR018047">
    <property type="entry name" value="Ammonium_transpt_CS"/>
</dbReference>
<dbReference type="Proteomes" id="UP000565262">
    <property type="component" value="Unassembled WGS sequence"/>
</dbReference>
<keyword evidence="5 11" id="KW-1133">Transmembrane helix</keyword>
<evidence type="ECO:0000256" key="5">
    <source>
        <dbReference type="ARBA" id="ARBA00022989"/>
    </source>
</evidence>